<dbReference type="AlphaFoldDB" id="D8TVY6"/>
<reference evidence="2 3" key="1">
    <citation type="journal article" date="2010" name="Science">
        <title>Genomic analysis of organismal complexity in the multicellular green alga Volvox carteri.</title>
        <authorList>
            <person name="Prochnik S.E."/>
            <person name="Umen J."/>
            <person name="Nedelcu A.M."/>
            <person name="Hallmann A."/>
            <person name="Miller S.M."/>
            <person name="Nishii I."/>
            <person name="Ferris P."/>
            <person name="Kuo A."/>
            <person name="Mitros T."/>
            <person name="Fritz-Laylin L.K."/>
            <person name="Hellsten U."/>
            <person name="Chapman J."/>
            <person name="Simakov O."/>
            <person name="Rensing S.A."/>
            <person name="Terry A."/>
            <person name="Pangilinan J."/>
            <person name="Kapitonov V."/>
            <person name="Jurka J."/>
            <person name="Salamov A."/>
            <person name="Shapiro H."/>
            <person name="Schmutz J."/>
            <person name="Grimwood J."/>
            <person name="Lindquist E."/>
            <person name="Lucas S."/>
            <person name="Grigoriev I.V."/>
            <person name="Schmitt R."/>
            <person name="Kirk D."/>
            <person name="Rokhsar D.S."/>
        </authorList>
    </citation>
    <scope>NUCLEOTIDE SEQUENCE [LARGE SCALE GENOMIC DNA]</scope>
    <source>
        <strain evidence="3">f. Nagariensis / Eve</strain>
    </source>
</reference>
<proteinExistence type="predicted"/>
<evidence type="ECO:0000313" key="3">
    <source>
        <dbReference type="Proteomes" id="UP000001058"/>
    </source>
</evidence>
<accession>D8TVY6</accession>
<dbReference type="EMBL" id="GL378340">
    <property type="protein sequence ID" value="EFJ48273.1"/>
    <property type="molecule type" value="Genomic_DNA"/>
</dbReference>
<organism evidence="3">
    <name type="scientific">Volvox carteri f. nagariensis</name>
    <dbReference type="NCBI Taxonomy" id="3068"/>
    <lineage>
        <taxon>Eukaryota</taxon>
        <taxon>Viridiplantae</taxon>
        <taxon>Chlorophyta</taxon>
        <taxon>core chlorophytes</taxon>
        <taxon>Chlorophyceae</taxon>
        <taxon>CS clade</taxon>
        <taxon>Chlamydomonadales</taxon>
        <taxon>Volvocaceae</taxon>
        <taxon>Volvox</taxon>
    </lineage>
</organism>
<evidence type="ECO:0000256" key="1">
    <source>
        <dbReference type="SAM" id="MobiDB-lite"/>
    </source>
</evidence>
<protein>
    <submittedName>
        <fullName evidence="2">Uncharacterized protein</fullName>
    </submittedName>
</protein>
<evidence type="ECO:0000313" key="2">
    <source>
        <dbReference type="EMBL" id="EFJ48273.1"/>
    </source>
</evidence>
<dbReference type="OrthoDB" id="2423701at2759"/>
<sequence length="131" mass="14073">MGKRRGQGEPREDQYGEFSVSQDKQHFSGFSSGKGLTGGGSAGGSRKGGDVTFQRQVPKFLQKYSHLMVKTAADEDDPLVVGGDGKGDPHGKGLGGEAGEDAGGEKEEEDNIEVNPFPGDKWFRRYLLLAR</sequence>
<feature type="region of interest" description="Disordered" evidence="1">
    <location>
        <begin position="1"/>
        <end position="53"/>
    </location>
</feature>
<dbReference type="KEGG" id="vcn:VOLCADRAFT_91015"/>
<dbReference type="GeneID" id="9617837"/>
<feature type="region of interest" description="Disordered" evidence="1">
    <location>
        <begin position="75"/>
        <end position="115"/>
    </location>
</feature>
<dbReference type="InParanoid" id="D8TVY6"/>
<feature type="compositionally biased region" description="Gly residues" evidence="1">
    <location>
        <begin position="35"/>
        <end position="46"/>
    </location>
</feature>
<feature type="compositionally biased region" description="Basic and acidic residues" evidence="1">
    <location>
        <begin position="1"/>
        <end position="14"/>
    </location>
</feature>
<dbReference type="RefSeq" id="XP_002950527.1">
    <property type="nucleotide sequence ID" value="XM_002950481.1"/>
</dbReference>
<keyword evidence="3" id="KW-1185">Reference proteome</keyword>
<dbReference type="STRING" id="3068.D8TVY6"/>
<feature type="compositionally biased region" description="Acidic residues" evidence="1">
    <location>
        <begin position="98"/>
        <end position="112"/>
    </location>
</feature>
<dbReference type="Proteomes" id="UP000001058">
    <property type="component" value="Unassembled WGS sequence"/>
</dbReference>
<name>D8TVY6_VOLCA</name>
<gene>
    <name evidence="2" type="ORF">VOLCADRAFT_91015</name>
</gene>